<dbReference type="PANTHER" id="PTHR47629">
    <property type="entry name" value="C-TYPE LECTIN-RELATED"/>
    <property type="match status" value="1"/>
</dbReference>
<dbReference type="PANTHER" id="PTHR47629:SF6">
    <property type="entry name" value="CW DOMAIN-CONTAINING PROTEIN-RELATED"/>
    <property type="match status" value="1"/>
</dbReference>
<evidence type="ECO:0000313" key="2">
    <source>
        <dbReference type="EMBL" id="PIC48308.1"/>
    </source>
</evidence>
<reference evidence="3" key="1">
    <citation type="submission" date="2017-10" db="EMBL/GenBank/DDBJ databases">
        <title>Rapid genome shrinkage in a self-fertile nematode reveals novel sperm competition proteins.</title>
        <authorList>
            <person name="Yin D."/>
            <person name="Schwarz E.M."/>
            <person name="Thomas C.G."/>
            <person name="Felde R.L."/>
            <person name="Korf I.F."/>
            <person name="Cutter A.D."/>
            <person name="Schartner C.M."/>
            <person name="Ralston E.J."/>
            <person name="Meyer B.J."/>
            <person name="Haag E.S."/>
        </authorList>
    </citation>
    <scope>NUCLEOTIDE SEQUENCE [LARGE SCALE GENOMIC DNA]</scope>
    <source>
        <strain evidence="3">JU1422</strain>
    </source>
</reference>
<dbReference type="AlphaFoldDB" id="A0A2G5V950"/>
<gene>
    <name evidence="2" type="primary">Cnig_chr_II.g7331</name>
    <name evidence="2" type="ORF">B9Z55_007331</name>
</gene>
<organism evidence="2 3">
    <name type="scientific">Caenorhabditis nigoni</name>
    <dbReference type="NCBI Taxonomy" id="1611254"/>
    <lineage>
        <taxon>Eukaryota</taxon>
        <taxon>Metazoa</taxon>
        <taxon>Ecdysozoa</taxon>
        <taxon>Nematoda</taxon>
        <taxon>Chromadorea</taxon>
        <taxon>Rhabditida</taxon>
        <taxon>Rhabditina</taxon>
        <taxon>Rhabditomorpha</taxon>
        <taxon>Rhabditoidea</taxon>
        <taxon>Rhabditidae</taxon>
        <taxon>Peloderinae</taxon>
        <taxon>Caenorhabditis</taxon>
    </lineage>
</organism>
<name>A0A2G5V950_9PELO</name>
<feature type="domain" description="PAN-3" evidence="1">
    <location>
        <begin position="76"/>
        <end position="205"/>
    </location>
</feature>
<keyword evidence="3" id="KW-1185">Reference proteome</keyword>
<dbReference type="Pfam" id="PF08277">
    <property type="entry name" value="PAN_3"/>
    <property type="match status" value="1"/>
</dbReference>
<evidence type="ECO:0000313" key="3">
    <source>
        <dbReference type="Proteomes" id="UP000230233"/>
    </source>
</evidence>
<dbReference type="Proteomes" id="UP000230233">
    <property type="component" value="Chromosome II"/>
</dbReference>
<comment type="caution">
    <text evidence="2">The sequence shown here is derived from an EMBL/GenBank/DDBJ whole genome shotgun (WGS) entry which is preliminary data.</text>
</comment>
<protein>
    <recommendedName>
        <fullName evidence="1">PAN-3 domain-containing protein</fullName>
    </recommendedName>
</protein>
<dbReference type="EMBL" id="PDUG01000002">
    <property type="protein sequence ID" value="PIC48308.1"/>
    <property type="molecule type" value="Genomic_DNA"/>
</dbReference>
<dbReference type="SMART" id="SM00605">
    <property type="entry name" value="CW"/>
    <property type="match status" value="1"/>
</dbReference>
<evidence type="ECO:0000259" key="1">
    <source>
        <dbReference type="SMART" id="SM00605"/>
    </source>
</evidence>
<accession>A0A2G5V950</accession>
<sequence length="218" mass="24347">MGICWADFNCSRGETTVVCIGIFFFEAPRCNIQTEASALCKAHKGTLTGPANDDEYEYIQGRDKLNSDNKYEMSYHFLYLLFLSILKIVSGEDVSMIRISGKPGISNSSETLNVAWQDCMGICWADINCSVVYKKSDIQCQYFRFGTISTIQKAAKKDDEIALKIRIPPDECPISNPLVPGPTYYTQIINGQHYTTTVSSNPLSNNIYNLTYSIAVPV</sequence>
<proteinExistence type="predicted"/>
<dbReference type="InterPro" id="IPR006583">
    <property type="entry name" value="PAN-3_domain"/>
</dbReference>